<dbReference type="Gene3D" id="3.30.40.10">
    <property type="entry name" value="Zinc/RING finger domain, C3HC4 (zinc finger)"/>
    <property type="match status" value="1"/>
</dbReference>
<sequence>MIVRDRTSIYLECRQEAKKNKEIADRHQFLNFVKERNNNQQNQLTSSGSSFPNIFSNKRLSSPISSTPSLPKEKLTDLPHCLSCGKEFGLFRSKQSCNLCLIGFCSGCIKKYTSKDITGVIKPGQEHLYCYTCAVFVNTHETTRKFNLYLDQAKQEPIFLLYTEITLVKKAIIGCLPNFEYLATSITDFTKANAKNKETFMQVYNEVIKLQEDLAILFKEFDKYLKLIINTLCTTTKSNMIKSNMKSVYVTFLQQNLPKFKNIQNQVMHLEMNTATNIYIVLCRIAIDNQLNREFWYKYGKEFQDTISIVRKELFGATLKCGENFDNHKKLIDDMICSAEKSHLNIQGTPSKELEGTLLRKNIDVLVKVNDQINLRVKPDELIQSKQSLYRLLTILSKYYQEGLKF</sequence>
<reference evidence="1" key="1">
    <citation type="submission" date="2020-01" db="EMBL/GenBank/DDBJ databases">
        <title>Development of genomics and gene disruption for Polysphondylium violaceum indicates a role for the polyketide synthase stlB in stalk morphogenesis.</title>
        <authorList>
            <person name="Narita B."/>
            <person name="Kawabe Y."/>
            <person name="Kin K."/>
            <person name="Saito T."/>
            <person name="Gibbs R."/>
            <person name="Kuspa A."/>
            <person name="Muzny D."/>
            <person name="Queller D."/>
            <person name="Richards S."/>
            <person name="Strassman J."/>
            <person name="Sucgang R."/>
            <person name="Worley K."/>
            <person name="Schaap P."/>
        </authorList>
    </citation>
    <scope>NUCLEOTIDE SEQUENCE</scope>
    <source>
        <strain evidence="1">QSvi11</strain>
    </source>
</reference>
<evidence type="ECO:0000313" key="1">
    <source>
        <dbReference type="EMBL" id="KAF2077370.1"/>
    </source>
</evidence>
<organism evidence="1 2">
    <name type="scientific">Polysphondylium violaceum</name>
    <dbReference type="NCBI Taxonomy" id="133409"/>
    <lineage>
        <taxon>Eukaryota</taxon>
        <taxon>Amoebozoa</taxon>
        <taxon>Evosea</taxon>
        <taxon>Eumycetozoa</taxon>
        <taxon>Dictyostelia</taxon>
        <taxon>Dictyosteliales</taxon>
        <taxon>Dictyosteliaceae</taxon>
        <taxon>Polysphondylium</taxon>
    </lineage>
</organism>
<evidence type="ECO:0000313" key="2">
    <source>
        <dbReference type="Proteomes" id="UP000695562"/>
    </source>
</evidence>
<dbReference type="InterPro" id="IPR013083">
    <property type="entry name" value="Znf_RING/FYVE/PHD"/>
</dbReference>
<proteinExistence type="predicted"/>
<name>A0A8J4V1Q8_9MYCE</name>
<evidence type="ECO:0008006" key="3">
    <source>
        <dbReference type="Google" id="ProtNLM"/>
    </source>
</evidence>
<gene>
    <name evidence="1" type="ORF">CYY_001298</name>
</gene>
<dbReference type="CDD" id="cd00065">
    <property type="entry name" value="FYVE_like_SF"/>
    <property type="match status" value="1"/>
</dbReference>
<keyword evidence="2" id="KW-1185">Reference proteome</keyword>
<dbReference type="AlphaFoldDB" id="A0A8J4V1Q8"/>
<accession>A0A8J4V1Q8</accession>
<dbReference type="InterPro" id="IPR011011">
    <property type="entry name" value="Znf_FYVE_PHD"/>
</dbReference>
<comment type="caution">
    <text evidence="1">The sequence shown here is derived from an EMBL/GenBank/DDBJ whole genome shotgun (WGS) entry which is preliminary data.</text>
</comment>
<dbReference type="EMBL" id="AJWJ01000030">
    <property type="protein sequence ID" value="KAF2077370.1"/>
    <property type="molecule type" value="Genomic_DNA"/>
</dbReference>
<dbReference type="Proteomes" id="UP000695562">
    <property type="component" value="Unassembled WGS sequence"/>
</dbReference>
<protein>
    <recommendedName>
        <fullName evidence="3">FYVE-type domain-containing protein</fullName>
    </recommendedName>
</protein>
<dbReference type="OrthoDB" id="17016at2759"/>
<dbReference type="SUPFAM" id="SSF57903">
    <property type="entry name" value="FYVE/PHD zinc finger"/>
    <property type="match status" value="1"/>
</dbReference>